<dbReference type="Pfam" id="PF12698">
    <property type="entry name" value="ABC2_membrane_3"/>
    <property type="match status" value="1"/>
</dbReference>
<name>A0A5Q6S4S1_9ACTN</name>
<dbReference type="NCBIfam" id="TIGR03057">
    <property type="entry name" value="xxxLxxG_by_4"/>
    <property type="match status" value="1"/>
</dbReference>
<feature type="compositionally biased region" description="Low complexity" evidence="5">
    <location>
        <begin position="30"/>
        <end position="52"/>
    </location>
</feature>
<feature type="region of interest" description="Disordered" evidence="5">
    <location>
        <begin position="1"/>
        <end position="69"/>
    </location>
</feature>
<evidence type="ECO:0000256" key="5">
    <source>
        <dbReference type="SAM" id="MobiDB-lite"/>
    </source>
</evidence>
<proteinExistence type="predicted"/>
<evidence type="ECO:0000313" key="9">
    <source>
        <dbReference type="Proteomes" id="UP000307768"/>
    </source>
</evidence>
<feature type="transmembrane region" description="Helical" evidence="6">
    <location>
        <begin position="710"/>
        <end position="732"/>
    </location>
</feature>
<dbReference type="InterPro" id="IPR011049">
    <property type="entry name" value="Serralysin-like_metalloprot_C"/>
</dbReference>
<dbReference type="EMBL" id="VDFQ02000001">
    <property type="protein sequence ID" value="KAA1425393.1"/>
    <property type="molecule type" value="Genomic_DNA"/>
</dbReference>
<dbReference type="GO" id="GO:0140359">
    <property type="term" value="F:ABC-type transporter activity"/>
    <property type="evidence" value="ECO:0007669"/>
    <property type="project" value="InterPro"/>
</dbReference>
<keyword evidence="3 6" id="KW-1133">Transmembrane helix</keyword>
<evidence type="ECO:0000256" key="6">
    <source>
        <dbReference type="SAM" id="Phobius"/>
    </source>
</evidence>
<keyword evidence="4 6" id="KW-0472">Membrane</keyword>
<accession>A0A5Q6S4S1</accession>
<feature type="transmembrane region" description="Helical" evidence="6">
    <location>
        <begin position="552"/>
        <end position="571"/>
    </location>
</feature>
<feature type="transmembrane region" description="Helical" evidence="6">
    <location>
        <begin position="592"/>
        <end position="619"/>
    </location>
</feature>
<dbReference type="Gene3D" id="3.40.1710.10">
    <property type="entry name" value="abc type-2 transporter like domain"/>
    <property type="match status" value="1"/>
</dbReference>
<sequence>MLRRRSQQVRASSCFTPATVTPPRPRRQTSTRSPQRSPSRARPSSSPFLRRPGGCPMASTATGTAAGNDGVRRGWRRALIVGVLLPLVSAAVVIWSVADREEKLDTVPVAVVNNDKIISDPQPMAAGRALTASLTDSTTTDPNLDWTLTDADDAADGLRDGDYYAVLTIPEDFSSAILSSGTSSPTQGQLTLESNAAASTTVPYLSAQIAGAAAMSLSNQTTQGYLKNVYAGFNQIASSNQKAASSAAQLADGTAELATGAASLDDGVDSLASGLDELATGADELSQATDALVVGADGLATGAGGVATGARELDEGTSALARSSGRLSSASTRLSTASGTVARGASGLAKGDARLAARAKTLARDLRTLRRDCRAAGGSVELCLRLGRVRDSAIALAAGTAISERAAERLAGATADTARGAKGLARGNAGLAGGARSLDAAAGTLTDGAREVATGATSLADGTDEVAVAAGSLADGTDEVATDAAPLVEGAATLSSSAEQVDSGAQSLSSGLAKGAAESPTYSTAQQDALATVVSQPVVLGSSVEHTEHGNGWLLAAVLGAVLWLSALVASMGVQRERIRSLAMMPVSSRRIAWSFALPVLGLAALQAVAVMAAVLLFYPSVDALVPLTLLNLLAAVTFSLVAVALRLAFGGAGVAAYVVLLLVQLAALAIVVPLETAPGLLRTLNGLMPLSAFTNGATQLVAGGAVTSMVGVVAVLVLWALVAVAVAVSAVKRRRRLPLTARTSEPSPEPEAAAH</sequence>
<dbReference type="PANTHER" id="PTHR43077:SF10">
    <property type="entry name" value="TRANSPORT PERMEASE PROTEIN"/>
    <property type="match status" value="1"/>
</dbReference>
<dbReference type="OrthoDB" id="9811483at2"/>
<dbReference type="AlphaFoldDB" id="A0A5Q6S4S1"/>
<dbReference type="InterPro" id="IPR017500">
    <property type="entry name" value="Phage_infect_YhgE_N"/>
</dbReference>
<dbReference type="InterPro" id="IPR051328">
    <property type="entry name" value="T7SS_ABC-Transporter"/>
</dbReference>
<comment type="caution">
    <text evidence="8">The sequence shown here is derived from an EMBL/GenBank/DDBJ whole genome shotgun (WGS) entry which is preliminary data.</text>
</comment>
<dbReference type="PANTHER" id="PTHR43077">
    <property type="entry name" value="TRANSPORT PERMEASE YVFS-RELATED"/>
    <property type="match status" value="1"/>
</dbReference>
<evidence type="ECO:0000256" key="3">
    <source>
        <dbReference type="ARBA" id="ARBA00022989"/>
    </source>
</evidence>
<feature type="transmembrane region" description="Helical" evidence="6">
    <location>
        <begin position="625"/>
        <end position="648"/>
    </location>
</feature>
<dbReference type="Gene3D" id="1.10.287.950">
    <property type="entry name" value="Methyl-accepting chemotaxis protein"/>
    <property type="match status" value="1"/>
</dbReference>
<evidence type="ECO:0000256" key="2">
    <source>
        <dbReference type="ARBA" id="ARBA00022692"/>
    </source>
</evidence>
<dbReference type="GO" id="GO:0016020">
    <property type="term" value="C:membrane"/>
    <property type="evidence" value="ECO:0007669"/>
    <property type="project" value="UniProtKB-SubCell"/>
</dbReference>
<feature type="transmembrane region" description="Helical" evidence="6">
    <location>
        <begin position="78"/>
        <end position="98"/>
    </location>
</feature>
<dbReference type="Proteomes" id="UP000307768">
    <property type="component" value="Unassembled WGS sequence"/>
</dbReference>
<evidence type="ECO:0000259" key="7">
    <source>
        <dbReference type="Pfam" id="PF12698"/>
    </source>
</evidence>
<keyword evidence="2 6" id="KW-0812">Transmembrane</keyword>
<organism evidence="8 9">
    <name type="scientific">Mumia zhuanghuii</name>
    <dbReference type="NCBI Taxonomy" id="2585211"/>
    <lineage>
        <taxon>Bacteria</taxon>
        <taxon>Bacillati</taxon>
        <taxon>Actinomycetota</taxon>
        <taxon>Actinomycetes</taxon>
        <taxon>Propionibacteriales</taxon>
        <taxon>Nocardioidaceae</taxon>
        <taxon>Mumia</taxon>
    </lineage>
</organism>
<evidence type="ECO:0000256" key="4">
    <source>
        <dbReference type="ARBA" id="ARBA00023136"/>
    </source>
</evidence>
<feature type="domain" description="ABC-2 type transporter transmembrane" evidence="7">
    <location>
        <begin position="78"/>
        <end position="239"/>
    </location>
</feature>
<dbReference type="SUPFAM" id="SSF101967">
    <property type="entry name" value="Adhesin YadA, collagen-binding domain"/>
    <property type="match status" value="1"/>
</dbReference>
<evidence type="ECO:0000313" key="8">
    <source>
        <dbReference type="EMBL" id="KAA1425393.1"/>
    </source>
</evidence>
<dbReference type="InterPro" id="IPR013525">
    <property type="entry name" value="ABC2_TM"/>
</dbReference>
<protein>
    <submittedName>
        <fullName evidence="8">DUF3533 domain-containing protein</fullName>
    </submittedName>
</protein>
<gene>
    <name evidence="8" type="ORF">FE697_005950</name>
</gene>
<evidence type="ECO:0000256" key="1">
    <source>
        <dbReference type="ARBA" id="ARBA00004141"/>
    </source>
</evidence>
<dbReference type="NCBIfam" id="TIGR03061">
    <property type="entry name" value="pip_yhgE_Nterm"/>
    <property type="match status" value="1"/>
</dbReference>
<comment type="subcellular location">
    <subcellularLocation>
        <location evidence="1">Membrane</location>
        <topology evidence="1">Multi-pass membrane protein</topology>
    </subcellularLocation>
</comment>
<feature type="transmembrane region" description="Helical" evidence="6">
    <location>
        <begin position="655"/>
        <end position="675"/>
    </location>
</feature>
<dbReference type="InterPro" id="IPR023908">
    <property type="entry name" value="xxxLxxG_rpt"/>
</dbReference>
<reference evidence="8 9" key="1">
    <citation type="submission" date="2019-09" db="EMBL/GenBank/DDBJ databases">
        <title>Mumia zhuanghuii sp. nov. isolated from the intestinal contents of plateau pika (Ochotona curzoniae) in the Qinghai-Tibet plateau of China.</title>
        <authorList>
            <person name="Tian Z."/>
        </authorList>
    </citation>
    <scope>NUCLEOTIDE SEQUENCE [LARGE SCALE GENOMIC DNA]</scope>
    <source>
        <strain evidence="9">350</strain>
    </source>
</reference>